<dbReference type="Gene3D" id="1.10.630.10">
    <property type="entry name" value="Cytochrome P450"/>
    <property type="match status" value="1"/>
</dbReference>
<comment type="cofactor">
    <cofactor evidence="1">
        <name>heme</name>
        <dbReference type="ChEBI" id="CHEBI:30413"/>
    </cofactor>
</comment>
<dbReference type="InterPro" id="IPR001128">
    <property type="entry name" value="Cyt_P450"/>
</dbReference>
<evidence type="ECO:0000256" key="5">
    <source>
        <dbReference type="ARBA" id="ARBA00023002"/>
    </source>
</evidence>
<dbReference type="Pfam" id="PF00067">
    <property type="entry name" value="p450"/>
    <property type="match status" value="1"/>
</dbReference>
<evidence type="ECO:0000313" key="8">
    <source>
        <dbReference type="EMBL" id="CAG8831707.1"/>
    </source>
</evidence>
<dbReference type="SUPFAM" id="SSF48264">
    <property type="entry name" value="Cytochrome P450"/>
    <property type="match status" value="1"/>
</dbReference>
<keyword evidence="3" id="KW-0349">Heme</keyword>
<evidence type="ECO:0000256" key="1">
    <source>
        <dbReference type="ARBA" id="ARBA00001971"/>
    </source>
</evidence>
<protein>
    <submittedName>
        <fullName evidence="8">22224_t:CDS:1</fullName>
    </submittedName>
</protein>
<dbReference type="PANTHER" id="PTHR24292">
    <property type="entry name" value="CYTOCHROME P450"/>
    <property type="match status" value="1"/>
</dbReference>
<keyword evidence="9" id="KW-1185">Reference proteome</keyword>
<comment type="caution">
    <text evidence="8">The sequence shown here is derived from an EMBL/GenBank/DDBJ whole genome shotgun (WGS) entry which is preliminary data.</text>
</comment>
<sequence>MAPTFIQAGHKLKDIWMKQIESELAQAYRLIVRRNPSPLYMTLVDLLQLIRKLPTDYNNQFFNSIKIINKIFENQVVEQQNAAIQGKDLLSLLVMKLLEAGYETINTALSCALYFLAKHPNTHDCLRNEVLDVFTNNSYYPTFDEIENLKYLDCVFKETLRLALP</sequence>
<organism evidence="8 9">
    <name type="scientific">Gigaspora margarita</name>
    <dbReference type="NCBI Taxonomy" id="4874"/>
    <lineage>
        <taxon>Eukaryota</taxon>
        <taxon>Fungi</taxon>
        <taxon>Fungi incertae sedis</taxon>
        <taxon>Mucoromycota</taxon>
        <taxon>Glomeromycotina</taxon>
        <taxon>Glomeromycetes</taxon>
        <taxon>Diversisporales</taxon>
        <taxon>Gigasporaceae</taxon>
        <taxon>Gigaspora</taxon>
    </lineage>
</organism>
<feature type="non-terminal residue" evidence="8">
    <location>
        <position position="165"/>
    </location>
</feature>
<evidence type="ECO:0000256" key="4">
    <source>
        <dbReference type="ARBA" id="ARBA00022723"/>
    </source>
</evidence>
<reference evidence="8 9" key="1">
    <citation type="submission" date="2021-06" db="EMBL/GenBank/DDBJ databases">
        <authorList>
            <person name="Kallberg Y."/>
            <person name="Tangrot J."/>
            <person name="Rosling A."/>
        </authorList>
    </citation>
    <scope>NUCLEOTIDE SEQUENCE [LARGE SCALE GENOMIC DNA]</scope>
    <source>
        <strain evidence="8 9">120-4 pot B 10/14</strain>
    </source>
</reference>
<evidence type="ECO:0000256" key="6">
    <source>
        <dbReference type="ARBA" id="ARBA00023004"/>
    </source>
</evidence>
<proteinExistence type="inferred from homology"/>
<evidence type="ECO:0000256" key="3">
    <source>
        <dbReference type="ARBA" id="ARBA00022617"/>
    </source>
</evidence>
<keyword evidence="7" id="KW-0503">Monooxygenase</keyword>
<evidence type="ECO:0000256" key="2">
    <source>
        <dbReference type="ARBA" id="ARBA00010617"/>
    </source>
</evidence>
<dbReference type="EMBL" id="CAJVQB010044177">
    <property type="protein sequence ID" value="CAG8831707.1"/>
    <property type="molecule type" value="Genomic_DNA"/>
</dbReference>
<dbReference type="Proteomes" id="UP000789901">
    <property type="component" value="Unassembled WGS sequence"/>
</dbReference>
<keyword evidence="4" id="KW-0479">Metal-binding</keyword>
<evidence type="ECO:0000256" key="7">
    <source>
        <dbReference type="ARBA" id="ARBA00023033"/>
    </source>
</evidence>
<dbReference type="PANTHER" id="PTHR24292:SF54">
    <property type="entry name" value="CYP9F3-RELATED"/>
    <property type="match status" value="1"/>
</dbReference>
<evidence type="ECO:0000313" key="9">
    <source>
        <dbReference type="Proteomes" id="UP000789901"/>
    </source>
</evidence>
<keyword evidence="5" id="KW-0560">Oxidoreductase</keyword>
<accession>A0ABN7WGT9</accession>
<gene>
    <name evidence="8" type="ORF">GMARGA_LOCUS30760</name>
</gene>
<dbReference type="InterPro" id="IPR050476">
    <property type="entry name" value="Insect_CytP450_Detox"/>
</dbReference>
<name>A0ABN7WGT9_GIGMA</name>
<dbReference type="InterPro" id="IPR036396">
    <property type="entry name" value="Cyt_P450_sf"/>
</dbReference>
<keyword evidence="6" id="KW-0408">Iron</keyword>
<comment type="similarity">
    <text evidence="2">Belongs to the cytochrome P450 family.</text>
</comment>